<dbReference type="EMBL" id="KB632322">
    <property type="protein sequence ID" value="ERL92323.1"/>
    <property type="molecule type" value="Genomic_DNA"/>
</dbReference>
<evidence type="ECO:0000313" key="10">
    <source>
        <dbReference type="EMBL" id="ENN70686.1"/>
    </source>
</evidence>
<evidence type="ECO:0000256" key="9">
    <source>
        <dbReference type="ARBA" id="ARBA00023157"/>
    </source>
</evidence>
<name>N6TQU4_DENPD</name>
<dbReference type="GO" id="GO:0005739">
    <property type="term" value="C:mitochondrion"/>
    <property type="evidence" value="ECO:0007669"/>
    <property type="project" value="UniProtKB-SubCell"/>
</dbReference>
<evidence type="ECO:0000256" key="5">
    <source>
        <dbReference type="ARBA" id="ARBA00022660"/>
    </source>
</evidence>
<dbReference type="InterPro" id="IPR016680">
    <property type="entry name" value="NDUFA8"/>
</dbReference>
<keyword evidence="5" id="KW-0679">Respiratory chain</keyword>
<dbReference type="Proteomes" id="UP000030742">
    <property type="component" value="Unassembled WGS sequence"/>
</dbReference>
<dbReference type="OrthoDB" id="276296at2759"/>
<comment type="similarity">
    <text evidence="3">Belongs to the complex I NDUFA8 subunit family.</text>
</comment>
<evidence type="ECO:0000256" key="8">
    <source>
        <dbReference type="ARBA" id="ARBA00023128"/>
    </source>
</evidence>
<keyword evidence="8" id="KW-0496">Mitochondrion</keyword>
<dbReference type="AlphaFoldDB" id="N6TQU4"/>
<evidence type="ECO:0000313" key="13">
    <source>
        <dbReference type="Proteomes" id="UP000019118"/>
    </source>
</evidence>
<feature type="non-terminal residue" evidence="10">
    <location>
        <position position="1"/>
    </location>
</feature>
<organism evidence="10">
    <name type="scientific">Dendroctonus ponderosae</name>
    <name type="common">Mountain pine beetle</name>
    <dbReference type="NCBI Taxonomy" id="77166"/>
    <lineage>
        <taxon>Eukaryota</taxon>
        <taxon>Metazoa</taxon>
        <taxon>Ecdysozoa</taxon>
        <taxon>Arthropoda</taxon>
        <taxon>Hexapoda</taxon>
        <taxon>Insecta</taxon>
        <taxon>Pterygota</taxon>
        <taxon>Neoptera</taxon>
        <taxon>Endopterygota</taxon>
        <taxon>Coleoptera</taxon>
        <taxon>Polyphaga</taxon>
        <taxon>Cucujiformia</taxon>
        <taxon>Curculionidae</taxon>
        <taxon>Scolytinae</taxon>
        <taxon>Dendroctonus</taxon>
    </lineage>
</organism>
<protein>
    <recommendedName>
        <fullName evidence="15">NADH dehydrogenase [ubiquinone] 1 alpha subcomplex subunit 8</fullName>
    </recommendedName>
</protein>
<dbReference type="EnsemblMetazoa" id="XM_019915617.1">
    <property type="protein sequence ID" value="XP_019771176.1"/>
    <property type="gene ID" value="LOC109545120"/>
</dbReference>
<reference evidence="12" key="2">
    <citation type="submission" date="2024-08" db="UniProtKB">
        <authorList>
            <consortium name="EnsemblMetazoa"/>
        </authorList>
    </citation>
    <scope>IDENTIFICATION</scope>
</reference>
<dbReference type="GO" id="GO:0006120">
    <property type="term" value="P:mitochondrial electron transport, NADH to ubiquinone"/>
    <property type="evidence" value="ECO:0007669"/>
    <property type="project" value="InterPro"/>
</dbReference>
<dbReference type="KEGG" id="dpa:109545120"/>
<comment type="subcellular location">
    <subcellularLocation>
        <location evidence="2">Mitochondrion</location>
    </subcellularLocation>
</comment>
<gene>
    <name evidence="12" type="primary">109545120</name>
    <name evidence="11" type="ORF">D910_09640</name>
    <name evidence="10" type="ORF">YQE_12631</name>
</gene>
<dbReference type="Proteomes" id="UP000019118">
    <property type="component" value="Unassembled WGS sequence"/>
</dbReference>
<dbReference type="STRING" id="77166.N6TQU4"/>
<proteinExistence type="inferred from homology"/>
<evidence type="ECO:0000256" key="1">
    <source>
        <dbReference type="ARBA" id="ARBA00003195"/>
    </source>
</evidence>
<keyword evidence="6" id="KW-0677">Repeat</keyword>
<accession>N6TQU4</accession>
<dbReference type="PANTHER" id="PTHR13344:SF0">
    <property type="entry name" value="NADH DEHYDROGENASE [UBIQUINONE] 1 ALPHA SUBCOMPLEX SUBUNIT 8"/>
    <property type="match status" value="1"/>
</dbReference>
<reference evidence="13 14" key="1">
    <citation type="journal article" date="2013" name="Genome Biol.">
        <title>Draft genome of the mountain pine beetle, Dendroctonus ponderosae Hopkins, a major forest pest.</title>
        <authorList>
            <person name="Keeling C.I."/>
            <person name="Yuen M.M."/>
            <person name="Liao N.Y."/>
            <person name="Docking T.R."/>
            <person name="Chan S.K."/>
            <person name="Taylor G.A."/>
            <person name="Palmquist D.L."/>
            <person name="Jackman S.D."/>
            <person name="Nguyen A."/>
            <person name="Li M."/>
            <person name="Henderson H."/>
            <person name="Janes J.K."/>
            <person name="Zhao Y."/>
            <person name="Pandoh P."/>
            <person name="Moore R."/>
            <person name="Sperling F.A."/>
            <person name="Huber D.P."/>
            <person name="Birol I."/>
            <person name="Jones S.J."/>
            <person name="Bohlmann J."/>
        </authorList>
    </citation>
    <scope>NUCLEOTIDE SEQUENCE</scope>
</reference>
<evidence type="ECO:0008006" key="15">
    <source>
        <dbReference type="Google" id="ProtNLM"/>
    </source>
</evidence>
<keyword evidence="9" id="KW-1015">Disulfide bond</keyword>
<evidence type="ECO:0000256" key="3">
    <source>
        <dbReference type="ARBA" id="ARBA00010705"/>
    </source>
</evidence>
<evidence type="ECO:0000256" key="4">
    <source>
        <dbReference type="ARBA" id="ARBA00022448"/>
    </source>
</evidence>
<keyword evidence="7" id="KW-0249">Electron transport</keyword>
<evidence type="ECO:0000256" key="7">
    <source>
        <dbReference type="ARBA" id="ARBA00022982"/>
    </source>
</evidence>
<keyword evidence="13" id="KW-1185">Reference proteome</keyword>
<evidence type="ECO:0000256" key="6">
    <source>
        <dbReference type="ARBA" id="ARBA00022737"/>
    </source>
</evidence>
<dbReference type="PROSITE" id="PS51808">
    <property type="entry name" value="CHCH"/>
    <property type="match status" value="1"/>
</dbReference>
<dbReference type="HOGENOM" id="CLU_081931_2_0_1"/>
<evidence type="ECO:0000256" key="2">
    <source>
        <dbReference type="ARBA" id="ARBA00004173"/>
    </source>
</evidence>
<evidence type="ECO:0000313" key="12">
    <source>
        <dbReference type="EnsemblMetazoa" id="XP_019771176.1"/>
    </source>
</evidence>
<dbReference type="OMA" id="FRTHWQC"/>
<dbReference type="PIRSF" id="PIRSF017016">
    <property type="entry name" value="NDUA8"/>
    <property type="match status" value="1"/>
</dbReference>
<dbReference type="PANTHER" id="PTHR13344">
    <property type="entry name" value="NADH-UBIQUINONE OXIDOREDUCTASE"/>
    <property type="match status" value="1"/>
</dbReference>
<keyword evidence="4" id="KW-0813">Transport</keyword>
<evidence type="ECO:0000313" key="14">
    <source>
        <dbReference type="Proteomes" id="UP000030742"/>
    </source>
</evidence>
<sequence length="175" mass="19938">MTITDETILPTDEELTVQEVNISGPLLKAGAFHLGKTCEYENNEFMLCRKELKDPRQCLNEGKAVTNCSLNFFRQIKRTCADEFTQYAYCLDKSSPDQKLIPCRKTQAVFDKCVKDNLGLDRPPFDYFGRVHVHQTARPKPPVEGPAVYPDATPGLPEDVEKPPAKYGSRYLFMW</sequence>
<dbReference type="EMBL" id="KB741288">
    <property type="protein sequence ID" value="ENN70686.1"/>
    <property type="molecule type" value="Genomic_DNA"/>
</dbReference>
<evidence type="ECO:0000313" key="11">
    <source>
        <dbReference type="EMBL" id="ERL92323.1"/>
    </source>
</evidence>
<comment type="function">
    <text evidence="1">Accessory subunit of the mitochondrial membrane respiratory chain NADH dehydrogenase (Complex I), that is believed not to be involved in catalysis. Complex I functions in the transfer of electrons from NADH to the respiratory chain. The immediate electron acceptor for the enzyme is believed to be ubiquinone.</text>
</comment>